<proteinExistence type="predicted"/>
<dbReference type="Proteomes" id="UP000585474">
    <property type="component" value="Unassembled WGS sequence"/>
</dbReference>
<dbReference type="Gene3D" id="1.25.40.10">
    <property type="entry name" value="Tetratricopeptide repeat domain"/>
    <property type="match status" value="1"/>
</dbReference>
<dbReference type="Pfam" id="PF13432">
    <property type="entry name" value="TPR_16"/>
    <property type="match status" value="1"/>
</dbReference>
<keyword evidence="2" id="KW-1185">Reference proteome</keyword>
<comment type="caution">
    <text evidence="1">The sequence shown here is derived from an EMBL/GenBank/DDBJ whole genome shotgun (WGS) entry which is preliminary data.</text>
</comment>
<dbReference type="SUPFAM" id="SSF48452">
    <property type="entry name" value="TPR-like"/>
    <property type="match status" value="1"/>
</dbReference>
<dbReference type="EMBL" id="BJWL01000023">
    <property type="protein sequence ID" value="GFZ11622.1"/>
    <property type="molecule type" value="Genomic_DNA"/>
</dbReference>
<dbReference type="OrthoDB" id="536368at2759"/>
<gene>
    <name evidence="1" type="ORF">Acr_23g0000070</name>
</gene>
<dbReference type="AlphaFoldDB" id="A0A7J0GLI1"/>
<organism evidence="1 2">
    <name type="scientific">Actinidia rufa</name>
    <dbReference type="NCBI Taxonomy" id="165716"/>
    <lineage>
        <taxon>Eukaryota</taxon>
        <taxon>Viridiplantae</taxon>
        <taxon>Streptophyta</taxon>
        <taxon>Embryophyta</taxon>
        <taxon>Tracheophyta</taxon>
        <taxon>Spermatophyta</taxon>
        <taxon>Magnoliopsida</taxon>
        <taxon>eudicotyledons</taxon>
        <taxon>Gunneridae</taxon>
        <taxon>Pentapetalae</taxon>
        <taxon>asterids</taxon>
        <taxon>Ericales</taxon>
        <taxon>Actinidiaceae</taxon>
        <taxon>Actinidia</taxon>
    </lineage>
</organism>
<sequence>MANSSNNIEHDLWQTRLQQYEATLAASPEDANALEGTAVTLAELGEYPQAASLLEDLTKKKPNDPDAFRLLGEVKYELRDYEGSVAAYRRSAMVGVP</sequence>
<reference evidence="1 2" key="1">
    <citation type="submission" date="2019-07" db="EMBL/GenBank/DDBJ databases">
        <title>De Novo Assembly of kiwifruit Actinidia rufa.</title>
        <authorList>
            <person name="Sugita-Konishi S."/>
            <person name="Sato K."/>
            <person name="Mori E."/>
            <person name="Abe Y."/>
            <person name="Kisaki G."/>
            <person name="Hamano K."/>
            <person name="Suezawa K."/>
            <person name="Otani M."/>
            <person name="Fukuda T."/>
            <person name="Manabe T."/>
            <person name="Gomi K."/>
            <person name="Tabuchi M."/>
            <person name="Akimitsu K."/>
            <person name="Kataoka I."/>
        </authorList>
    </citation>
    <scope>NUCLEOTIDE SEQUENCE [LARGE SCALE GENOMIC DNA]</scope>
    <source>
        <strain evidence="2">cv. Fuchu</strain>
    </source>
</reference>
<dbReference type="InterPro" id="IPR011990">
    <property type="entry name" value="TPR-like_helical_dom_sf"/>
</dbReference>
<protein>
    <submittedName>
        <fullName evidence="1">Tetratricopeptide repeat (TPR)-like superfamily protein</fullName>
    </submittedName>
</protein>
<evidence type="ECO:0000313" key="2">
    <source>
        <dbReference type="Proteomes" id="UP000585474"/>
    </source>
</evidence>
<name>A0A7J0GLI1_9ERIC</name>
<evidence type="ECO:0000313" key="1">
    <source>
        <dbReference type="EMBL" id="GFZ11622.1"/>
    </source>
</evidence>
<accession>A0A7J0GLI1</accession>